<proteinExistence type="predicted"/>
<reference evidence="1" key="2">
    <citation type="journal article" date="2015" name="Data Brief">
        <title>Shoot transcriptome of the giant reed, Arundo donax.</title>
        <authorList>
            <person name="Barrero R.A."/>
            <person name="Guerrero F.D."/>
            <person name="Moolhuijzen P."/>
            <person name="Goolsby J.A."/>
            <person name="Tidwell J."/>
            <person name="Bellgard S.E."/>
            <person name="Bellgard M.I."/>
        </authorList>
    </citation>
    <scope>NUCLEOTIDE SEQUENCE</scope>
    <source>
        <tissue evidence="1">Shoot tissue taken approximately 20 cm above the soil surface</tissue>
    </source>
</reference>
<name>A0A0A9BQG4_ARUDO</name>
<evidence type="ECO:0000313" key="1">
    <source>
        <dbReference type="EMBL" id="JAD63460.1"/>
    </source>
</evidence>
<organism evidence="1">
    <name type="scientific">Arundo donax</name>
    <name type="common">Giant reed</name>
    <name type="synonym">Donax arundinaceus</name>
    <dbReference type="NCBI Taxonomy" id="35708"/>
    <lineage>
        <taxon>Eukaryota</taxon>
        <taxon>Viridiplantae</taxon>
        <taxon>Streptophyta</taxon>
        <taxon>Embryophyta</taxon>
        <taxon>Tracheophyta</taxon>
        <taxon>Spermatophyta</taxon>
        <taxon>Magnoliopsida</taxon>
        <taxon>Liliopsida</taxon>
        <taxon>Poales</taxon>
        <taxon>Poaceae</taxon>
        <taxon>PACMAD clade</taxon>
        <taxon>Arundinoideae</taxon>
        <taxon>Arundineae</taxon>
        <taxon>Arundo</taxon>
    </lineage>
</organism>
<accession>A0A0A9BQG4</accession>
<protein>
    <submittedName>
        <fullName evidence="1">Uncharacterized protein</fullName>
    </submittedName>
</protein>
<sequence length="36" mass="3792">MSFLTGGNLCPILMNVWSMNSGQTAMTNAALNATCK</sequence>
<dbReference type="AlphaFoldDB" id="A0A0A9BQG4"/>
<reference evidence="1" key="1">
    <citation type="submission" date="2014-09" db="EMBL/GenBank/DDBJ databases">
        <authorList>
            <person name="Magalhaes I.L.F."/>
            <person name="Oliveira U."/>
            <person name="Santos F.R."/>
            <person name="Vidigal T.H.D.A."/>
            <person name="Brescovit A.D."/>
            <person name="Santos A.J."/>
        </authorList>
    </citation>
    <scope>NUCLEOTIDE SEQUENCE</scope>
    <source>
        <tissue evidence="1">Shoot tissue taken approximately 20 cm above the soil surface</tissue>
    </source>
</reference>
<dbReference type="EMBL" id="GBRH01234435">
    <property type="protein sequence ID" value="JAD63460.1"/>
    <property type="molecule type" value="Transcribed_RNA"/>
</dbReference>